<sequence>MARTISIKITYLLHIDDISYARGIGALWDAFTTQIQPIVARVPYIVGIDNHEYDHIIERDKDSSNASGLGGFRLRCFGVGSIHIIYYSTEHDFRRLSPQYIWIEQDLRSVNRSRTPWLIVGSRRQCRSLKVSSNDEDAQNNLYSYLNFSTIRAVTFQSIRLQKLVSFIQWLPMQQLESIKITKMDCHDYAIDMYEQVWSIILGAGRNRLRRLHVPYQFNRWNIDRLSFDLPTVEYINFEYISTDQMLIFLRHTPNLGRLKAHLYGFDWGKHLYTFNSVLPKLKHLNLNLQYLRSFELLNHFFVLCPHLTHLILKLKARENTKTMLEPKAWQTLIEQYLPDLKYLRLRLSIFLNHQHDRRNIQSPFDHAGYWLQRRPHFQVIVKRKLCPWDMSHM</sequence>
<keyword evidence="2" id="KW-1185">Reference proteome</keyword>
<proteinExistence type="predicted"/>
<dbReference type="PANTHER" id="PTHR45778:SF7">
    <property type="entry name" value="PURPLE ACID PHOSPHATASE"/>
    <property type="match status" value="1"/>
</dbReference>
<evidence type="ECO:0000313" key="2">
    <source>
        <dbReference type="Proteomes" id="UP000663870"/>
    </source>
</evidence>
<name>A0A815AU03_9BILA</name>
<dbReference type="Proteomes" id="UP000663870">
    <property type="component" value="Unassembled WGS sequence"/>
</dbReference>
<dbReference type="Gene3D" id="3.80.10.10">
    <property type="entry name" value="Ribonuclease Inhibitor"/>
    <property type="match status" value="1"/>
</dbReference>
<dbReference type="PANTHER" id="PTHR45778">
    <property type="entry name" value="PURPLE ACID PHOSPHATASE-RELATED"/>
    <property type="match status" value="1"/>
</dbReference>
<organism evidence="1 2">
    <name type="scientific">Rotaria sordida</name>
    <dbReference type="NCBI Taxonomy" id="392033"/>
    <lineage>
        <taxon>Eukaryota</taxon>
        <taxon>Metazoa</taxon>
        <taxon>Spiralia</taxon>
        <taxon>Gnathifera</taxon>
        <taxon>Rotifera</taxon>
        <taxon>Eurotatoria</taxon>
        <taxon>Bdelloidea</taxon>
        <taxon>Philodinida</taxon>
        <taxon>Philodinidae</taxon>
        <taxon>Rotaria</taxon>
    </lineage>
</organism>
<dbReference type="InterPro" id="IPR029052">
    <property type="entry name" value="Metallo-depent_PP-like"/>
</dbReference>
<dbReference type="SUPFAM" id="SSF52047">
    <property type="entry name" value="RNI-like"/>
    <property type="match status" value="1"/>
</dbReference>
<comment type="caution">
    <text evidence="1">The sequence shown here is derived from an EMBL/GenBank/DDBJ whole genome shotgun (WGS) entry which is preliminary data.</text>
</comment>
<dbReference type="InterPro" id="IPR032675">
    <property type="entry name" value="LRR_dom_sf"/>
</dbReference>
<dbReference type="EMBL" id="CAJNOL010001010">
    <property type="protein sequence ID" value="CAF1264329.1"/>
    <property type="molecule type" value="Genomic_DNA"/>
</dbReference>
<protein>
    <submittedName>
        <fullName evidence="1">Uncharacterized protein</fullName>
    </submittedName>
</protein>
<evidence type="ECO:0000313" key="1">
    <source>
        <dbReference type="EMBL" id="CAF1264329.1"/>
    </source>
</evidence>
<dbReference type="SUPFAM" id="SSF56300">
    <property type="entry name" value="Metallo-dependent phosphatases"/>
    <property type="match status" value="1"/>
</dbReference>
<dbReference type="Gene3D" id="3.60.21.10">
    <property type="match status" value="1"/>
</dbReference>
<reference evidence="1" key="1">
    <citation type="submission" date="2021-02" db="EMBL/GenBank/DDBJ databases">
        <authorList>
            <person name="Nowell W R."/>
        </authorList>
    </citation>
    <scope>NUCLEOTIDE SEQUENCE</scope>
</reference>
<gene>
    <name evidence="1" type="ORF">JXQ802_LOCUS27651</name>
</gene>
<dbReference type="AlphaFoldDB" id="A0A815AU03"/>
<accession>A0A815AU03</accession>